<name>A0A4Z1T4S6_GIAMU</name>
<proteinExistence type="predicted"/>
<sequence>MSSNSISTTNVTTGSSRQKKRVALMTKFKYLDSGELHLDRMVKSALELERVPELVDDLVSAHELEIARDPSRYLTGAPWYTQRQAVLGLIENLHDLSERLGLIIDNSIFLQECIRDGIANGCPMAKGALSQILRGVHCLERIETILMQVKSGAAVCVRTAPLACQDLDANRVLFQQIIKRNIEAIEQDRHKLGLPSK</sequence>
<comment type="caution">
    <text evidence="1">The sequence shown here is derived from an EMBL/GenBank/DDBJ whole genome shotgun (WGS) entry which is preliminary data.</text>
</comment>
<reference evidence="1 2" key="1">
    <citation type="submission" date="2019-05" db="EMBL/GenBank/DDBJ databases">
        <title>The compact genome of Giardia muris reveals important steps in the evolution of intestinal protozoan parasites.</title>
        <authorList>
            <person name="Xu F."/>
            <person name="Jimenez-Gonzalez A."/>
            <person name="Einarsson E."/>
            <person name="Astvaldsson A."/>
            <person name="Peirasmaki D."/>
            <person name="Eckmann L."/>
            <person name="Andersson J.O."/>
            <person name="Svard S.G."/>
            <person name="Jerlstrom-Hultqvist J."/>
        </authorList>
    </citation>
    <scope>NUCLEOTIDE SEQUENCE [LARGE SCALE GENOMIC DNA]</scope>
    <source>
        <strain evidence="1 2">Roberts-Thomson</strain>
    </source>
</reference>
<dbReference type="VEuPathDB" id="GiardiaDB:GMRT_11824"/>
<dbReference type="AlphaFoldDB" id="A0A4Z1T4S6"/>
<accession>A0A4Z1T4S6</accession>
<dbReference type="EMBL" id="VDLU01000002">
    <property type="protein sequence ID" value="TNJ29003.1"/>
    <property type="molecule type" value="Genomic_DNA"/>
</dbReference>
<evidence type="ECO:0000313" key="2">
    <source>
        <dbReference type="Proteomes" id="UP000315496"/>
    </source>
</evidence>
<keyword evidence="2" id="KW-1185">Reference proteome</keyword>
<protein>
    <submittedName>
        <fullName evidence="1">Uncharacterized protein</fullName>
    </submittedName>
</protein>
<evidence type="ECO:0000313" key="1">
    <source>
        <dbReference type="EMBL" id="TNJ29003.1"/>
    </source>
</evidence>
<gene>
    <name evidence="1" type="ORF">GMRT_11824</name>
</gene>
<organism evidence="1 2">
    <name type="scientific">Giardia muris</name>
    <dbReference type="NCBI Taxonomy" id="5742"/>
    <lineage>
        <taxon>Eukaryota</taxon>
        <taxon>Metamonada</taxon>
        <taxon>Diplomonadida</taxon>
        <taxon>Hexamitidae</taxon>
        <taxon>Giardiinae</taxon>
        <taxon>Giardia</taxon>
    </lineage>
</organism>
<dbReference type="Proteomes" id="UP000315496">
    <property type="component" value="Chromosome 2"/>
</dbReference>